<evidence type="ECO:0000256" key="1">
    <source>
        <dbReference type="SAM" id="MobiDB-lite"/>
    </source>
</evidence>
<name>A0A0Q3HEQ0_BRADI</name>
<dbReference type="InParanoid" id="A0A0Q3HEQ0"/>
<reference evidence="3" key="3">
    <citation type="submission" date="2018-08" db="UniProtKB">
        <authorList>
            <consortium name="EnsemblPlants"/>
        </authorList>
    </citation>
    <scope>IDENTIFICATION</scope>
    <source>
        <strain evidence="3">cv. Bd21</strain>
    </source>
</reference>
<dbReference type="Proteomes" id="UP000008810">
    <property type="component" value="Chromosome 1"/>
</dbReference>
<proteinExistence type="predicted"/>
<sequence length="213" mass="24095">MMVKFPSAARVEEAKCYLAFFLKGTNALVSIKRWSSEAIAKGKLHSVWIRTGGVPDELRHYFGLCEVGSMVGVVIEVDMQIFRKQDIVRIKVGVKDVSLIPEVAEMTVDLMLFDIFFEVEQVVEVGGLFGAYLKRGSGPSDDQRGRDQDPKKQKQPEGEQDKASDQNLMATLQTNLQGDPWVNLLWMEVQWQVCRGLSLWLLIGSFSWRLIGR</sequence>
<protein>
    <submittedName>
        <fullName evidence="2 3">Uncharacterized protein</fullName>
    </submittedName>
</protein>
<dbReference type="PANTHER" id="PTHR33170:SF34">
    <property type="entry name" value="OS05G0102200 PROTEIN"/>
    <property type="match status" value="1"/>
</dbReference>
<accession>A0A0Q3HEQ0</accession>
<feature type="region of interest" description="Disordered" evidence="1">
    <location>
        <begin position="136"/>
        <end position="164"/>
    </location>
</feature>
<evidence type="ECO:0000313" key="2">
    <source>
        <dbReference type="EMBL" id="KQK21240.1"/>
    </source>
</evidence>
<feature type="compositionally biased region" description="Basic and acidic residues" evidence="1">
    <location>
        <begin position="141"/>
        <end position="164"/>
    </location>
</feature>
<gene>
    <name evidence="2" type="ORF">BRADI_1g59610v3</name>
</gene>
<reference evidence="2 3" key="1">
    <citation type="journal article" date="2010" name="Nature">
        <title>Genome sequencing and analysis of the model grass Brachypodium distachyon.</title>
        <authorList>
            <consortium name="International Brachypodium Initiative"/>
        </authorList>
    </citation>
    <scope>NUCLEOTIDE SEQUENCE [LARGE SCALE GENOMIC DNA]</scope>
    <source>
        <strain evidence="2 3">Bd21</strain>
    </source>
</reference>
<reference evidence="2" key="2">
    <citation type="submission" date="2017-06" db="EMBL/GenBank/DDBJ databases">
        <title>WGS assembly of Brachypodium distachyon.</title>
        <authorList>
            <consortium name="The International Brachypodium Initiative"/>
            <person name="Lucas S."/>
            <person name="Harmon-Smith M."/>
            <person name="Lail K."/>
            <person name="Tice H."/>
            <person name="Grimwood J."/>
            <person name="Bruce D."/>
            <person name="Barry K."/>
            <person name="Shu S."/>
            <person name="Lindquist E."/>
            <person name="Wang M."/>
            <person name="Pitluck S."/>
            <person name="Vogel J.P."/>
            <person name="Garvin D.F."/>
            <person name="Mockler T.C."/>
            <person name="Schmutz J."/>
            <person name="Rokhsar D."/>
            <person name="Bevan M.W."/>
        </authorList>
    </citation>
    <scope>NUCLEOTIDE SEQUENCE</scope>
    <source>
        <strain evidence="2">Bd21</strain>
    </source>
</reference>
<dbReference type="EnsemblPlants" id="KQK21240">
    <property type="protein sequence ID" value="KQK21240"/>
    <property type="gene ID" value="BRADI_1g59610v3"/>
</dbReference>
<keyword evidence="4" id="KW-1185">Reference proteome</keyword>
<dbReference type="EMBL" id="CM000880">
    <property type="protein sequence ID" value="KQK21240.1"/>
    <property type="molecule type" value="Genomic_DNA"/>
</dbReference>
<dbReference type="Gramene" id="KQK21240">
    <property type="protein sequence ID" value="KQK21240"/>
    <property type="gene ID" value="BRADI_1g59610v3"/>
</dbReference>
<dbReference type="OrthoDB" id="671874at2759"/>
<dbReference type="ExpressionAtlas" id="A0A0Q3HEQ0">
    <property type="expression patterns" value="baseline and differential"/>
</dbReference>
<dbReference type="PANTHER" id="PTHR33170">
    <property type="entry name" value="DUF4283 DOMAIN-CONTAINING PROTEIN-RELATED"/>
    <property type="match status" value="1"/>
</dbReference>
<evidence type="ECO:0000313" key="4">
    <source>
        <dbReference type="Proteomes" id="UP000008810"/>
    </source>
</evidence>
<dbReference type="AlphaFoldDB" id="A0A0Q3HEQ0"/>
<evidence type="ECO:0000313" key="3">
    <source>
        <dbReference type="EnsemblPlants" id="KQK21240"/>
    </source>
</evidence>
<organism evidence="2">
    <name type="scientific">Brachypodium distachyon</name>
    <name type="common">Purple false brome</name>
    <name type="synonym">Trachynia distachya</name>
    <dbReference type="NCBI Taxonomy" id="15368"/>
    <lineage>
        <taxon>Eukaryota</taxon>
        <taxon>Viridiplantae</taxon>
        <taxon>Streptophyta</taxon>
        <taxon>Embryophyta</taxon>
        <taxon>Tracheophyta</taxon>
        <taxon>Spermatophyta</taxon>
        <taxon>Magnoliopsida</taxon>
        <taxon>Liliopsida</taxon>
        <taxon>Poales</taxon>
        <taxon>Poaceae</taxon>
        <taxon>BOP clade</taxon>
        <taxon>Pooideae</taxon>
        <taxon>Stipodae</taxon>
        <taxon>Brachypodieae</taxon>
        <taxon>Brachypodium</taxon>
    </lineage>
</organism>